<evidence type="ECO:0000313" key="3">
    <source>
        <dbReference type="EMBL" id="KAJ4431427.1"/>
    </source>
</evidence>
<dbReference type="InterPro" id="IPR000953">
    <property type="entry name" value="Chromo/chromo_shadow_dom"/>
</dbReference>
<dbReference type="Pfam" id="PF00176">
    <property type="entry name" value="SNF2-rel_dom"/>
    <property type="match status" value="1"/>
</dbReference>
<evidence type="ECO:0000256" key="1">
    <source>
        <dbReference type="SAM" id="MobiDB-lite"/>
    </source>
</evidence>
<dbReference type="PROSITE" id="PS50013">
    <property type="entry name" value="CHROMO_2"/>
    <property type="match status" value="1"/>
</dbReference>
<name>A0ABQ8SBH3_PERAM</name>
<feature type="region of interest" description="Disordered" evidence="1">
    <location>
        <begin position="16"/>
        <end position="43"/>
    </location>
</feature>
<organism evidence="3 4">
    <name type="scientific">Periplaneta americana</name>
    <name type="common">American cockroach</name>
    <name type="synonym">Blatta americana</name>
    <dbReference type="NCBI Taxonomy" id="6978"/>
    <lineage>
        <taxon>Eukaryota</taxon>
        <taxon>Metazoa</taxon>
        <taxon>Ecdysozoa</taxon>
        <taxon>Arthropoda</taxon>
        <taxon>Hexapoda</taxon>
        <taxon>Insecta</taxon>
        <taxon>Pterygota</taxon>
        <taxon>Neoptera</taxon>
        <taxon>Polyneoptera</taxon>
        <taxon>Dictyoptera</taxon>
        <taxon>Blattodea</taxon>
        <taxon>Blattoidea</taxon>
        <taxon>Blattidae</taxon>
        <taxon>Blattinae</taxon>
        <taxon>Periplaneta</taxon>
    </lineage>
</organism>
<dbReference type="SMART" id="SM00298">
    <property type="entry name" value="CHROMO"/>
    <property type="match status" value="2"/>
</dbReference>
<feature type="domain" description="Chromo" evidence="2">
    <location>
        <begin position="315"/>
        <end position="381"/>
    </location>
</feature>
<dbReference type="InterPro" id="IPR038718">
    <property type="entry name" value="SNF2-like_sf"/>
</dbReference>
<dbReference type="Gene3D" id="2.40.50.40">
    <property type="match status" value="2"/>
</dbReference>
<dbReference type="PANTHER" id="PTHR46850:SF1">
    <property type="entry name" value="CHROMODOMAIN-HELICASE-DNA-BINDING PROTEIN 9"/>
    <property type="match status" value="1"/>
</dbReference>
<dbReference type="CDD" id="cd18663">
    <property type="entry name" value="CD2_tandem_CHD5-9_like"/>
    <property type="match status" value="1"/>
</dbReference>
<dbReference type="InterPro" id="IPR027417">
    <property type="entry name" value="P-loop_NTPase"/>
</dbReference>
<dbReference type="InterPro" id="IPR051493">
    <property type="entry name" value="CHD"/>
</dbReference>
<sequence length="485" mass="56235">KRRSARNTHRKKYVDDIMLSISDDDSPKEAAPKQDTSKVSLDDAVDPAVKPNFVYINTTDEDSMVVQYILAVRKGRREVKTSIENKEAVKLQMEVKPEEKTAVVDLGEVHPESSIKNEVSSETGDKIMPQEHAVHIAGIVDLSDHAGEERRSTDFTSEKSEICIDINLSMKDSQQAEDITLSSNNSMQPSITNTNICEEKSISSKLKESPVDEMKLKSDRIREPHGAKEESSIRERFKQDTMLHGKSDMQYVEVEEYFVKYRNFSYLHCEWKTEEELFKGDKRISAKLKRFKQKMAHHANIFENLEDEPYNPDYVEVDRVLDMAEHTDPNTGKTIKHYLVKWRSMQYEDSTWELEEDVDPVKIQHYENVNKRPPKEKWKNKKKPAGDEWVKLEESPNYKNGNKLRAYQLEGLNWLLFSWYNGRNCILADEMGLGKTIQSLTFIHAVYEYGIRGPFLVIAPLSTIPNWQREFEAWTDMNVIVYHGS</sequence>
<dbReference type="InterPro" id="IPR016197">
    <property type="entry name" value="Chromo-like_dom_sf"/>
</dbReference>
<evidence type="ECO:0000313" key="4">
    <source>
        <dbReference type="Proteomes" id="UP001148838"/>
    </source>
</evidence>
<dbReference type="Pfam" id="PF00385">
    <property type="entry name" value="Chromo"/>
    <property type="match status" value="2"/>
</dbReference>
<dbReference type="Proteomes" id="UP001148838">
    <property type="component" value="Unassembled WGS sequence"/>
</dbReference>
<evidence type="ECO:0000259" key="2">
    <source>
        <dbReference type="PROSITE" id="PS50013"/>
    </source>
</evidence>
<dbReference type="Gene3D" id="3.40.50.10810">
    <property type="entry name" value="Tandem AAA-ATPase domain"/>
    <property type="match status" value="1"/>
</dbReference>
<protein>
    <recommendedName>
        <fullName evidence="2">Chromo domain-containing protein</fullName>
    </recommendedName>
</protein>
<dbReference type="EMBL" id="JAJSOF020000031">
    <property type="protein sequence ID" value="KAJ4431427.1"/>
    <property type="molecule type" value="Genomic_DNA"/>
</dbReference>
<dbReference type="SUPFAM" id="SSF52540">
    <property type="entry name" value="P-loop containing nucleoside triphosphate hydrolases"/>
    <property type="match status" value="1"/>
</dbReference>
<dbReference type="SUPFAM" id="SSF54160">
    <property type="entry name" value="Chromo domain-like"/>
    <property type="match status" value="2"/>
</dbReference>
<feature type="non-terminal residue" evidence="3">
    <location>
        <position position="1"/>
    </location>
</feature>
<proteinExistence type="predicted"/>
<comment type="caution">
    <text evidence="3">The sequence shown here is derived from an EMBL/GenBank/DDBJ whole genome shotgun (WGS) entry which is preliminary data.</text>
</comment>
<dbReference type="CDD" id="cd18668">
    <property type="entry name" value="CD1_tandem_CHD5-9_like"/>
    <property type="match status" value="1"/>
</dbReference>
<dbReference type="PANTHER" id="PTHR46850">
    <property type="entry name" value="CHROMODOMAIN-HELICASE-DNA-BINDING PROTEIN 9"/>
    <property type="match status" value="1"/>
</dbReference>
<dbReference type="InterPro" id="IPR023780">
    <property type="entry name" value="Chromo_domain"/>
</dbReference>
<reference evidence="3 4" key="1">
    <citation type="journal article" date="2022" name="Allergy">
        <title>Genome assembly and annotation of Periplaneta americana reveal a comprehensive cockroach allergen profile.</title>
        <authorList>
            <person name="Wang L."/>
            <person name="Xiong Q."/>
            <person name="Saelim N."/>
            <person name="Wang L."/>
            <person name="Nong W."/>
            <person name="Wan A.T."/>
            <person name="Shi M."/>
            <person name="Liu X."/>
            <person name="Cao Q."/>
            <person name="Hui J.H.L."/>
            <person name="Sookrung N."/>
            <person name="Leung T.F."/>
            <person name="Tungtrongchitr A."/>
            <person name="Tsui S.K.W."/>
        </authorList>
    </citation>
    <scope>NUCLEOTIDE SEQUENCE [LARGE SCALE GENOMIC DNA]</scope>
    <source>
        <strain evidence="3">PWHHKU_190912</strain>
    </source>
</reference>
<accession>A0ABQ8SBH3</accession>
<dbReference type="InterPro" id="IPR000330">
    <property type="entry name" value="SNF2_N"/>
</dbReference>
<keyword evidence="4" id="KW-1185">Reference proteome</keyword>
<feature type="compositionally biased region" description="Basic and acidic residues" evidence="1">
    <location>
        <begin position="25"/>
        <end position="36"/>
    </location>
</feature>
<gene>
    <name evidence="3" type="ORF">ANN_20024</name>
</gene>